<evidence type="ECO:0000313" key="3">
    <source>
        <dbReference type="Proteomes" id="UP001153148"/>
    </source>
</evidence>
<name>A0ABN7PDH5_TIMPD</name>
<feature type="compositionally biased region" description="Polar residues" evidence="1">
    <location>
        <begin position="7"/>
        <end position="22"/>
    </location>
</feature>
<gene>
    <name evidence="2" type="ORF">TPAB3V08_LOCUS10435</name>
</gene>
<proteinExistence type="predicted"/>
<reference evidence="2" key="1">
    <citation type="submission" date="2021-03" db="EMBL/GenBank/DDBJ databases">
        <authorList>
            <person name="Tran Van P."/>
        </authorList>
    </citation>
    <scope>NUCLEOTIDE SEQUENCE</scope>
</reference>
<dbReference type="Proteomes" id="UP001153148">
    <property type="component" value="Unassembled WGS sequence"/>
</dbReference>
<sequence>MGRCPHPNSSWENKLLSPSSSLVKRVGRRTGQHHPSKKTLMMMTTMMKMMKMTVKMNLHLGESNK</sequence>
<organism evidence="2 3">
    <name type="scientific">Timema podura</name>
    <name type="common">Walking stick</name>
    <dbReference type="NCBI Taxonomy" id="61482"/>
    <lineage>
        <taxon>Eukaryota</taxon>
        <taxon>Metazoa</taxon>
        <taxon>Ecdysozoa</taxon>
        <taxon>Arthropoda</taxon>
        <taxon>Hexapoda</taxon>
        <taxon>Insecta</taxon>
        <taxon>Pterygota</taxon>
        <taxon>Neoptera</taxon>
        <taxon>Polyneoptera</taxon>
        <taxon>Phasmatodea</taxon>
        <taxon>Timematodea</taxon>
        <taxon>Timematoidea</taxon>
        <taxon>Timematidae</taxon>
        <taxon>Timema</taxon>
    </lineage>
</organism>
<comment type="caution">
    <text evidence="2">The sequence shown here is derived from an EMBL/GenBank/DDBJ whole genome shotgun (WGS) entry which is preliminary data.</text>
</comment>
<evidence type="ECO:0000256" key="1">
    <source>
        <dbReference type="SAM" id="MobiDB-lite"/>
    </source>
</evidence>
<protein>
    <submittedName>
        <fullName evidence="2">Uncharacterized protein</fullName>
    </submittedName>
</protein>
<accession>A0ABN7PDH5</accession>
<evidence type="ECO:0000313" key="2">
    <source>
        <dbReference type="EMBL" id="CAG2063488.1"/>
    </source>
</evidence>
<feature type="region of interest" description="Disordered" evidence="1">
    <location>
        <begin position="1"/>
        <end position="36"/>
    </location>
</feature>
<feature type="compositionally biased region" description="Basic residues" evidence="1">
    <location>
        <begin position="25"/>
        <end position="36"/>
    </location>
</feature>
<dbReference type="EMBL" id="CAJPIN010026827">
    <property type="protein sequence ID" value="CAG2063488.1"/>
    <property type="molecule type" value="Genomic_DNA"/>
</dbReference>
<keyword evidence="3" id="KW-1185">Reference proteome</keyword>